<accession>A0A158IH36</accession>
<dbReference type="Proteomes" id="UP000054893">
    <property type="component" value="Unassembled WGS sequence"/>
</dbReference>
<evidence type="ECO:0000313" key="2">
    <source>
        <dbReference type="Proteomes" id="UP000054893"/>
    </source>
</evidence>
<organism evidence="1 2">
    <name type="scientific">Caballeronia sordidicola</name>
    <name type="common">Burkholderia sordidicola</name>
    <dbReference type="NCBI Taxonomy" id="196367"/>
    <lineage>
        <taxon>Bacteria</taxon>
        <taxon>Pseudomonadati</taxon>
        <taxon>Pseudomonadota</taxon>
        <taxon>Betaproteobacteria</taxon>
        <taxon>Burkholderiales</taxon>
        <taxon>Burkholderiaceae</taxon>
        <taxon>Caballeronia</taxon>
    </lineage>
</organism>
<dbReference type="RefSeq" id="WP_157766738.1">
    <property type="nucleotide sequence ID" value="NZ_FCOC02000046.1"/>
</dbReference>
<protein>
    <submittedName>
        <fullName evidence="1">Uncharacterized protein</fullName>
    </submittedName>
</protein>
<evidence type="ECO:0000313" key="1">
    <source>
        <dbReference type="EMBL" id="SAL55942.1"/>
    </source>
</evidence>
<reference evidence="1 2" key="1">
    <citation type="submission" date="2016-01" db="EMBL/GenBank/DDBJ databases">
        <authorList>
            <person name="Oliw E.H."/>
        </authorList>
    </citation>
    <scope>NUCLEOTIDE SEQUENCE [LARGE SCALE GENOMIC DNA]</scope>
    <source>
        <strain evidence="1">LMG 22029</strain>
    </source>
</reference>
<sequence>MLNEPMLTIERTAARQYLARTRGKMRRLSPRHSLDFARLHLDHAYESSLPDIFSHHTSSQVVRAADSMAIEIDYVYVILPAHATAMPPTDITMYLRHDFR</sequence>
<proteinExistence type="predicted"/>
<dbReference type="SUPFAM" id="SSF52738">
    <property type="entry name" value="Methylesterase CheB, C-terminal domain"/>
    <property type="match status" value="1"/>
</dbReference>
<gene>
    <name evidence="1" type="ORF">AWB64_06198</name>
</gene>
<name>A0A158IH36_CABSO</name>
<dbReference type="EMBL" id="FCOC02000046">
    <property type="protein sequence ID" value="SAL55942.1"/>
    <property type="molecule type" value="Genomic_DNA"/>
</dbReference>
<dbReference type="InterPro" id="IPR035909">
    <property type="entry name" value="CheB_C"/>
</dbReference>
<dbReference type="AlphaFoldDB" id="A0A158IH36"/>